<dbReference type="RefSeq" id="WP_258231591.1">
    <property type="nucleotide sequence ID" value="NZ_POQS01000100.1"/>
</dbReference>
<dbReference type="PROSITE" id="PS52039">
    <property type="entry name" value="TOPO_IA_2"/>
    <property type="match status" value="1"/>
</dbReference>
<sequence>AATGKQVVIPGWRQVLAEPQAEDGDGEGDTAVRAQVLPALPKLYEGLACQVADVDLKALKTLPPKPYTQGELVKSMKGVAKLVSDPRLKQKLKDTVGIGTEAT</sequence>
<dbReference type="SUPFAM" id="SSF56712">
    <property type="entry name" value="Prokaryotic type I DNA topoisomerase"/>
    <property type="match status" value="1"/>
</dbReference>
<dbReference type="Gene3D" id="2.70.20.10">
    <property type="entry name" value="Topoisomerase I, domain 3"/>
    <property type="match status" value="1"/>
</dbReference>
<comment type="caution">
    <text evidence="3">The sequence shown here is derived from an EMBL/GenBank/DDBJ whole genome shotgun (WGS) entry which is preliminary data.</text>
</comment>
<dbReference type="GO" id="GO:0003677">
    <property type="term" value="F:DNA binding"/>
    <property type="evidence" value="ECO:0007669"/>
    <property type="project" value="InterPro"/>
</dbReference>
<evidence type="ECO:0000259" key="2">
    <source>
        <dbReference type="PROSITE" id="PS52039"/>
    </source>
</evidence>
<keyword evidence="4" id="KW-1185">Reference proteome</keyword>
<accession>A0A2N8K802</accession>
<proteinExistence type="predicted"/>
<feature type="non-terminal residue" evidence="3">
    <location>
        <position position="103"/>
    </location>
</feature>
<dbReference type="InterPro" id="IPR013497">
    <property type="entry name" value="Topo_IA_cen"/>
</dbReference>
<dbReference type="GO" id="GO:0003916">
    <property type="term" value="F:DNA topoisomerase activity"/>
    <property type="evidence" value="ECO:0007669"/>
    <property type="project" value="InterPro"/>
</dbReference>
<dbReference type="GO" id="GO:0006265">
    <property type="term" value="P:DNA topological change"/>
    <property type="evidence" value="ECO:0007669"/>
    <property type="project" value="InterPro"/>
</dbReference>
<evidence type="ECO:0000256" key="1">
    <source>
        <dbReference type="ARBA" id="ARBA00023235"/>
    </source>
</evidence>
<dbReference type="Gene3D" id="1.10.460.10">
    <property type="entry name" value="Topoisomerase I, domain 2"/>
    <property type="match status" value="1"/>
</dbReference>
<protein>
    <submittedName>
        <fullName evidence="3">DNA topoisomerase III</fullName>
    </submittedName>
</protein>
<name>A0A2N8K802_9BURK</name>
<reference evidence="3 4" key="1">
    <citation type="submission" date="2018-01" db="EMBL/GenBank/DDBJ databases">
        <title>The draft genome of an aniline degradation strain ANB-1.</title>
        <authorList>
            <person name="Zhang L."/>
            <person name="Jiang J."/>
        </authorList>
    </citation>
    <scope>NUCLEOTIDE SEQUENCE [LARGE SCALE GENOMIC DNA]</scope>
    <source>
        <strain evidence="3 4">ANB-1</strain>
    </source>
</reference>
<feature type="non-terminal residue" evidence="3">
    <location>
        <position position="1"/>
    </location>
</feature>
<dbReference type="InterPro" id="IPR023405">
    <property type="entry name" value="Topo_IA_core_domain"/>
</dbReference>
<dbReference type="AlphaFoldDB" id="A0A2N8K802"/>
<dbReference type="Pfam" id="PF01131">
    <property type="entry name" value="Topoisom_bac"/>
    <property type="match status" value="1"/>
</dbReference>
<keyword evidence="1 3" id="KW-0413">Isomerase</keyword>
<gene>
    <name evidence="3" type="ORF">C1I89_33960</name>
</gene>
<organism evidence="3 4">
    <name type="scientific">Achromobacter pulmonis</name>
    <dbReference type="NCBI Taxonomy" id="1389932"/>
    <lineage>
        <taxon>Bacteria</taxon>
        <taxon>Pseudomonadati</taxon>
        <taxon>Pseudomonadota</taxon>
        <taxon>Betaproteobacteria</taxon>
        <taxon>Burkholderiales</taxon>
        <taxon>Alcaligenaceae</taxon>
        <taxon>Achromobacter</taxon>
    </lineage>
</organism>
<dbReference type="Proteomes" id="UP000235994">
    <property type="component" value="Unassembled WGS sequence"/>
</dbReference>
<dbReference type="EMBL" id="POQS01000100">
    <property type="protein sequence ID" value="PND29586.1"/>
    <property type="molecule type" value="Genomic_DNA"/>
</dbReference>
<feature type="domain" description="Topo IA-type catalytic" evidence="2">
    <location>
        <begin position="1"/>
        <end position="103"/>
    </location>
</feature>
<dbReference type="InterPro" id="IPR013825">
    <property type="entry name" value="Topo_IA_cen_sub2"/>
</dbReference>
<evidence type="ECO:0000313" key="4">
    <source>
        <dbReference type="Proteomes" id="UP000235994"/>
    </source>
</evidence>
<dbReference type="InterPro" id="IPR013824">
    <property type="entry name" value="Topo_IA_cen_sub1"/>
</dbReference>
<evidence type="ECO:0000313" key="3">
    <source>
        <dbReference type="EMBL" id="PND29586.1"/>
    </source>
</evidence>